<evidence type="ECO:0008006" key="3">
    <source>
        <dbReference type="Google" id="ProtNLM"/>
    </source>
</evidence>
<dbReference type="EMBL" id="JBHTKK010000002">
    <property type="protein sequence ID" value="MFD1065121.1"/>
    <property type="molecule type" value="Genomic_DNA"/>
</dbReference>
<accession>A0ABW3NEP3</accession>
<reference evidence="2" key="1">
    <citation type="journal article" date="2019" name="Int. J. Syst. Evol. Microbiol.">
        <title>The Global Catalogue of Microorganisms (GCM) 10K type strain sequencing project: providing services to taxonomists for standard genome sequencing and annotation.</title>
        <authorList>
            <consortium name="The Broad Institute Genomics Platform"/>
            <consortium name="The Broad Institute Genome Sequencing Center for Infectious Disease"/>
            <person name="Wu L."/>
            <person name="Ma J."/>
        </authorList>
    </citation>
    <scope>NUCLEOTIDE SEQUENCE [LARGE SCALE GENOMIC DNA]</scope>
    <source>
        <strain evidence="2">CCUG 56608</strain>
    </source>
</reference>
<keyword evidence="2" id="KW-1185">Reference proteome</keyword>
<organism evidence="1 2">
    <name type="scientific">Oceanobacillus locisalsi</name>
    <dbReference type="NCBI Taxonomy" id="546107"/>
    <lineage>
        <taxon>Bacteria</taxon>
        <taxon>Bacillati</taxon>
        <taxon>Bacillota</taxon>
        <taxon>Bacilli</taxon>
        <taxon>Bacillales</taxon>
        <taxon>Bacillaceae</taxon>
        <taxon>Oceanobacillus</taxon>
    </lineage>
</organism>
<evidence type="ECO:0000313" key="2">
    <source>
        <dbReference type="Proteomes" id="UP001597041"/>
    </source>
</evidence>
<proteinExistence type="predicted"/>
<evidence type="ECO:0000313" key="1">
    <source>
        <dbReference type="EMBL" id="MFD1065121.1"/>
    </source>
</evidence>
<gene>
    <name evidence="1" type="ORF">ACFQ19_03690</name>
</gene>
<name>A0ABW3NEP3_9BACI</name>
<dbReference type="RefSeq" id="WP_379590678.1">
    <property type="nucleotide sequence ID" value="NZ_JBHTKK010000002.1"/>
</dbReference>
<dbReference type="Proteomes" id="UP001597041">
    <property type="component" value="Unassembled WGS sequence"/>
</dbReference>
<comment type="caution">
    <text evidence="1">The sequence shown here is derived from an EMBL/GenBank/DDBJ whole genome shotgun (WGS) entry which is preliminary data.</text>
</comment>
<sequence length="99" mass="11445">MIKKIRSGGDFVGYIESLEELMKRIENMDRDNSVFQFSIAGKGKFTLVLQEEDEDSIKLDTEKNPQLKQMIEESKNEYKEGKGMSTSELLHSFSVKDFE</sequence>
<protein>
    <recommendedName>
        <fullName evidence="3">Nucleoid-associated protein</fullName>
    </recommendedName>
</protein>